<dbReference type="Proteomes" id="UP001180189">
    <property type="component" value="Chromosome"/>
</dbReference>
<dbReference type="InterPro" id="IPR006531">
    <property type="entry name" value="Gp5/Vgr_OB"/>
</dbReference>
<evidence type="ECO:0000313" key="4">
    <source>
        <dbReference type="EMBL" id="RXD17595.1"/>
    </source>
</evidence>
<dbReference type="Pfam" id="PF04717">
    <property type="entry name" value="Phage_base_V"/>
    <property type="match status" value="1"/>
</dbReference>
<reference evidence="3" key="1">
    <citation type="journal article" date="2018" name="Genome Biol.">
        <title>SKESA: strategic k-mer extension for scrupulous assemblies.</title>
        <authorList>
            <person name="Souvorov A."/>
            <person name="Agarwala R."/>
            <person name="Lipman D.J."/>
        </authorList>
    </citation>
    <scope>NUCLEOTIDE SEQUENCE [LARGE SCALE GENOMIC DNA]</scope>
    <source>
        <strain evidence="3">EC00763</strain>
    </source>
</reference>
<proteinExistence type="predicted"/>
<dbReference type="NCBIfam" id="TIGR01644">
    <property type="entry name" value="phage_P2_V"/>
    <property type="match status" value="1"/>
</dbReference>
<reference evidence="2" key="5">
    <citation type="submission" date="2024-02" db="EMBL/GenBank/DDBJ databases">
        <authorList>
            <consortium name="Clinical and Environmental Microbiology Branch: Whole genome sequencing antimicrobial resistance pathogens in the healthcare setting"/>
        </authorList>
    </citation>
    <scope>NUCLEOTIDE SEQUENCE</scope>
    <source>
        <strain evidence="2">1924188</strain>
    </source>
</reference>
<evidence type="ECO:0000313" key="2">
    <source>
        <dbReference type="EMBL" id="EMJ5253692.1"/>
    </source>
</evidence>
<feature type="domain" description="Gp5/Type VI secretion system Vgr protein OB-fold" evidence="1">
    <location>
        <begin position="8"/>
        <end position="76"/>
    </location>
</feature>
<evidence type="ECO:0000313" key="3">
    <source>
        <dbReference type="EMBL" id="HAH4523503.1"/>
    </source>
</evidence>
<dbReference type="InterPro" id="IPR037026">
    <property type="entry name" value="Vgr_OB-fold_dom_sf"/>
</dbReference>
<evidence type="ECO:0000313" key="5">
    <source>
        <dbReference type="EMBL" id="WLM97478.1"/>
    </source>
</evidence>
<organism evidence="3">
    <name type="scientific">Escherichia coli</name>
    <dbReference type="NCBI Taxonomy" id="562"/>
    <lineage>
        <taxon>Bacteria</taxon>
        <taxon>Pseudomonadati</taxon>
        <taxon>Pseudomonadota</taxon>
        <taxon>Gammaproteobacteria</taxon>
        <taxon>Enterobacterales</taxon>
        <taxon>Enterobacteriaceae</taxon>
        <taxon>Escherichia</taxon>
    </lineage>
</organism>
<dbReference type="Proteomes" id="UP001285616">
    <property type="component" value="Unassembled WGS sequence"/>
</dbReference>
<dbReference type="Gene3D" id="2.40.50.230">
    <property type="entry name" value="Gp5 N-terminal domain"/>
    <property type="match status" value="1"/>
</dbReference>
<dbReference type="RefSeq" id="WP_000148266.1">
    <property type="nucleotide sequence ID" value="NZ_AP021998.1"/>
</dbReference>
<protein>
    <submittedName>
        <fullName evidence="3">Phage baseplate assembly protein V</fullName>
    </submittedName>
</protein>
<dbReference type="EMBL" id="SCJN01000018">
    <property type="protein sequence ID" value="RXD17595.1"/>
    <property type="molecule type" value="Genomic_DNA"/>
</dbReference>
<dbReference type="AlphaFoldDB" id="A0A061YPB3"/>
<name>A0A061YPB3_ECOLX</name>
<reference evidence="3" key="3">
    <citation type="submission" date="2019-12" db="EMBL/GenBank/DDBJ databases">
        <authorList>
            <consortium name="NCBI Pathogen Detection Project"/>
        </authorList>
    </citation>
    <scope>NUCLEOTIDE SEQUENCE</scope>
    <source>
        <strain evidence="3">EC00763</strain>
    </source>
</reference>
<dbReference type="EMBL" id="ABONVU020000005">
    <property type="protein sequence ID" value="EMJ5253692.1"/>
    <property type="molecule type" value="Genomic_DNA"/>
</dbReference>
<reference evidence="4 6" key="2">
    <citation type="submission" date="2019-01" db="EMBL/GenBank/DDBJ databases">
        <title>Genomic analysis of febrile catheter-associated UTI E. coli isolates.</title>
        <authorList>
            <person name="Potter R."/>
            <person name="Zou Z."/>
            <person name="Henderson J."/>
            <person name="Dantas G."/>
        </authorList>
    </citation>
    <scope>NUCLEOTIDE SEQUENCE [LARGE SCALE GENOMIC DNA]</scope>
    <source>
        <strain evidence="4 6">29_CAASB</strain>
    </source>
</reference>
<dbReference type="EMBL" id="DABBJX010000003">
    <property type="protein sequence ID" value="HAH4523503.1"/>
    <property type="molecule type" value="Genomic_DNA"/>
</dbReference>
<sequence>MTGVTRQVGTVSAVDADRVQARVRLPECDNLRTNWLNVLQRNTQDNKDYWLPDVGEQVEVLLDANGEDGVILGAVYSDVDKPPFSDKNIRGTRFADGAEYSYNRKTHTLIIRGGIEHIVIECGADVVLKTQKATIDAPETELTGDLRVRGKLIYEGGMAGSGGEGVTATIHGNIEIKGNVHATGSMLSDGENSSHHSH</sequence>
<dbReference type="Proteomes" id="UP000288730">
    <property type="component" value="Unassembled WGS sequence"/>
</dbReference>
<dbReference type="GeneID" id="66560647"/>
<dbReference type="Gene3D" id="6.20.150.10">
    <property type="match status" value="1"/>
</dbReference>
<evidence type="ECO:0000259" key="1">
    <source>
        <dbReference type="Pfam" id="PF04717"/>
    </source>
</evidence>
<gene>
    <name evidence="4" type="ORF">EPS76_04010</name>
    <name evidence="3" type="ORF">GRC73_05735</name>
    <name evidence="5" type="ORF">OGM49_08315</name>
    <name evidence="2" type="ORF">R8O40_001901</name>
</gene>
<dbReference type="EMBL" id="CP107128">
    <property type="protein sequence ID" value="WLM97478.1"/>
    <property type="molecule type" value="Genomic_DNA"/>
</dbReference>
<reference evidence="5" key="4">
    <citation type="journal article" date="2023" name="Microorganisms">
        <title>Comparative Genomic Analysis of ST131 Subclade C2 of ESBL-Producing E. coli Isolates from Patients with Recurrent and Sporadic Urinary Tract Infections.</title>
        <authorList>
            <person name="Jaen-Luchoro D."/>
            <person name="Kahnamouei A."/>
            <person name="Yazdanshenas S."/>
            <person name="Lindblom A."/>
            <person name="Samuelsson E."/>
            <person name="Ahren C."/>
            <person name="Karami N."/>
        </authorList>
    </citation>
    <scope>NUCLEOTIDE SEQUENCE</scope>
    <source>
        <strain evidence="5">S7</strain>
    </source>
</reference>
<dbReference type="InterPro" id="IPR013046">
    <property type="entry name" value="GpV/Gp45"/>
</dbReference>
<accession>A0A061YPB3</accession>
<evidence type="ECO:0000313" key="6">
    <source>
        <dbReference type="Proteomes" id="UP000288730"/>
    </source>
</evidence>